<sequence>MRSGLATLLAVVSLHTWTALSLRVLDHRLFGATRTIKLKPCQNRVTGQEGTCMFAWDCFSAGGTHLTYCTDSFYTGSCCKLPPGVVVQQHDQPSEPTNSIDSAPYEGDDDDYKKRTKRPPTSTPKTTLQMSSKTTQPGNLRCDDAKPYTVANHDGGDTFCRPLDVYARSYHVETSRDDLAICLR</sequence>
<dbReference type="EMBL" id="JABSTV010001251">
    <property type="protein sequence ID" value="KAH7951428.1"/>
    <property type="molecule type" value="Genomic_DNA"/>
</dbReference>
<reference evidence="3" key="1">
    <citation type="journal article" date="2020" name="Cell">
        <title>Large-Scale Comparative Analyses of Tick Genomes Elucidate Their Genetic Diversity and Vector Capacities.</title>
        <authorList>
            <consortium name="Tick Genome and Microbiome Consortium (TIGMIC)"/>
            <person name="Jia N."/>
            <person name="Wang J."/>
            <person name="Shi W."/>
            <person name="Du L."/>
            <person name="Sun Y."/>
            <person name="Zhan W."/>
            <person name="Jiang J.F."/>
            <person name="Wang Q."/>
            <person name="Zhang B."/>
            <person name="Ji P."/>
            <person name="Bell-Sakyi L."/>
            <person name="Cui X.M."/>
            <person name="Yuan T.T."/>
            <person name="Jiang B.G."/>
            <person name="Yang W.F."/>
            <person name="Lam T.T."/>
            <person name="Chang Q.C."/>
            <person name="Ding S.J."/>
            <person name="Wang X.J."/>
            <person name="Zhu J.G."/>
            <person name="Ruan X.D."/>
            <person name="Zhao L."/>
            <person name="Wei J.T."/>
            <person name="Ye R.Z."/>
            <person name="Que T.C."/>
            <person name="Du C.H."/>
            <person name="Zhou Y.H."/>
            <person name="Cheng J.X."/>
            <person name="Dai P.F."/>
            <person name="Guo W.B."/>
            <person name="Han X.H."/>
            <person name="Huang E.J."/>
            <person name="Li L.F."/>
            <person name="Wei W."/>
            <person name="Gao Y.C."/>
            <person name="Liu J.Z."/>
            <person name="Shao H.Z."/>
            <person name="Wang X."/>
            <person name="Wang C.C."/>
            <person name="Yang T.C."/>
            <person name="Huo Q.B."/>
            <person name="Li W."/>
            <person name="Chen H.Y."/>
            <person name="Chen S.E."/>
            <person name="Zhou L.G."/>
            <person name="Ni X.B."/>
            <person name="Tian J.H."/>
            <person name="Sheng Y."/>
            <person name="Liu T."/>
            <person name="Pan Y.S."/>
            <person name="Xia L.Y."/>
            <person name="Li J."/>
            <person name="Zhao F."/>
            <person name="Cao W.C."/>
        </authorList>
    </citation>
    <scope>NUCLEOTIDE SEQUENCE</scope>
    <source>
        <strain evidence="3">Rsan-2018</strain>
    </source>
</reference>
<feature type="region of interest" description="Disordered" evidence="1">
    <location>
        <begin position="88"/>
        <end position="142"/>
    </location>
</feature>
<feature type="chain" id="PRO_5039177043" evidence="2">
    <location>
        <begin position="22"/>
        <end position="184"/>
    </location>
</feature>
<comment type="caution">
    <text evidence="3">The sequence shown here is derived from an EMBL/GenBank/DDBJ whole genome shotgun (WGS) entry which is preliminary data.</text>
</comment>
<keyword evidence="2" id="KW-0732">Signal</keyword>
<keyword evidence="4" id="KW-1185">Reference proteome</keyword>
<proteinExistence type="predicted"/>
<feature type="signal peptide" evidence="2">
    <location>
        <begin position="1"/>
        <end position="21"/>
    </location>
</feature>
<evidence type="ECO:0000256" key="2">
    <source>
        <dbReference type="SAM" id="SignalP"/>
    </source>
</evidence>
<dbReference type="AlphaFoldDB" id="A0A9D4SUJ1"/>
<dbReference type="VEuPathDB" id="VectorBase:RSAN_042337"/>
<organism evidence="3 4">
    <name type="scientific">Rhipicephalus sanguineus</name>
    <name type="common">Brown dog tick</name>
    <name type="synonym">Ixodes sanguineus</name>
    <dbReference type="NCBI Taxonomy" id="34632"/>
    <lineage>
        <taxon>Eukaryota</taxon>
        <taxon>Metazoa</taxon>
        <taxon>Ecdysozoa</taxon>
        <taxon>Arthropoda</taxon>
        <taxon>Chelicerata</taxon>
        <taxon>Arachnida</taxon>
        <taxon>Acari</taxon>
        <taxon>Parasitiformes</taxon>
        <taxon>Ixodida</taxon>
        <taxon>Ixodoidea</taxon>
        <taxon>Ixodidae</taxon>
        <taxon>Rhipicephalinae</taxon>
        <taxon>Rhipicephalus</taxon>
        <taxon>Rhipicephalus</taxon>
    </lineage>
</organism>
<accession>A0A9D4SUJ1</accession>
<name>A0A9D4SUJ1_RHISA</name>
<gene>
    <name evidence="3" type="ORF">HPB52_008951</name>
</gene>
<evidence type="ECO:0000313" key="3">
    <source>
        <dbReference type="EMBL" id="KAH7951428.1"/>
    </source>
</evidence>
<protein>
    <submittedName>
        <fullName evidence="3">Uncharacterized protein</fullName>
    </submittedName>
</protein>
<evidence type="ECO:0000313" key="4">
    <source>
        <dbReference type="Proteomes" id="UP000821837"/>
    </source>
</evidence>
<feature type="compositionally biased region" description="Polar residues" evidence="1">
    <location>
        <begin position="128"/>
        <end position="138"/>
    </location>
</feature>
<dbReference type="Proteomes" id="UP000821837">
    <property type="component" value="Chromosome 5"/>
</dbReference>
<evidence type="ECO:0000256" key="1">
    <source>
        <dbReference type="SAM" id="MobiDB-lite"/>
    </source>
</evidence>
<feature type="compositionally biased region" description="Polar residues" evidence="1">
    <location>
        <begin position="89"/>
        <end position="101"/>
    </location>
</feature>
<reference evidence="3" key="2">
    <citation type="submission" date="2021-09" db="EMBL/GenBank/DDBJ databases">
        <authorList>
            <person name="Jia N."/>
            <person name="Wang J."/>
            <person name="Shi W."/>
            <person name="Du L."/>
            <person name="Sun Y."/>
            <person name="Zhan W."/>
            <person name="Jiang J."/>
            <person name="Wang Q."/>
            <person name="Zhang B."/>
            <person name="Ji P."/>
            <person name="Sakyi L.B."/>
            <person name="Cui X."/>
            <person name="Yuan T."/>
            <person name="Jiang B."/>
            <person name="Yang W."/>
            <person name="Lam T.T.-Y."/>
            <person name="Chang Q."/>
            <person name="Ding S."/>
            <person name="Wang X."/>
            <person name="Zhu J."/>
            <person name="Ruan X."/>
            <person name="Zhao L."/>
            <person name="Wei J."/>
            <person name="Que T."/>
            <person name="Du C."/>
            <person name="Cheng J."/>
            <person name="Dai P."/>
            <person name="Han X."/>
            <person name="Huang E."/>
            <person name="Gao Y."/>
            <person name="Liu J."/>
            <person name="Shao H."/>
            <person name="Ye R."/>
            <person name="Li L."/>
            <person name="Wei W."/>
            <person name="Wang X."/>
            <person name="Wang C."/>
            <person name="Huo Q."/>
            <person name="Li W."/>
            <person name="Guo W."/>
            <person name="Chen H."/>
            <person name="Chen S."/>
            <person name="Zhou L."/>
            <person name="Zhou L."/>
            <person name="Ni X."/>
            <person name="Tian J."/>
            <person name="Zhou Y."/>
            <person name="Sheng Y."/>
            <person name="Liu T."/>
            <person name="Pan Y."/>
            <person name="Xia L."/>
            <person name="Li J."/>
            <person name="Zhao F."/>
            <person name="Cao W."/>
        </authorList>
    </citation>
    <scope>NUCLEOTIDE SEQUENCE</scope>
    <source>
        <strain evidence="3">Rsan-2018</strain>
        <tissue evidence="3">Larvae</tissue>
    </source>
</reference>